<dbReference type="AlphaFoldDB" id="A0A7X5YIW8"/>
<gene>
    <name evidence="3" type="ORF">GGQ87_000861</name>
</gene>
<feature type="transmembrane region" description="Helical" evidence="1">
    <location>
        <begin position="53"/>
        <end position="77"/>
    </location>
</feature>
<evidence type="ECO:0000259" key="2">
    <source>
        <dbReference type="Pfam" id="PF09335"/>
    </source>
</evidence>
<dbReference type="InterPro" id="IPR051311">
    <property type="entry name" value="DedA_domain"/>
</dbReference>
<keyword evidence="1" id="KW-0812">Transmembrane</keyword>
<dbReference type="RefSeq" id="WP_168045467.1">
    <property type="nucleotide sequence ID" value="NZ_JAATJM010000001.1"/>
</dbReference>
<dbReference type="Pfam" id="PF09335">
    <property type="entry name" value="VTT_dom"/>
    <property type="match status" value="1"/>
</dbReference>
<sequence>MLRKLYDWVFSLARSRHATPALAVISFAESSIFPVPPDVMLAPMILARPDKAYFYAMVCTVASVLGGILGYAIGFYMTDLGLWLMNLLGHSDGLAEFQHWFDRWGLAVILVKGLTPIPYKLVTIASGLAAFSFPVFVAASVVTRGARFFIEAWVLRRWGPAMLAQVEKRLALWSVIGIVVLVGAVVAVKLL</sequence>
<keyword evidence="1" id="KW-1133">Transmembrane helix</keyword>
<keyword evidence="4" id="KW-1185">Reference proteome</keyword>
<name>A0A7X5YIW8_9CAUL</name>
<dbReference type="PANTHER" id="PTHR42709">
    <property type="entry name" value="ALKALINE PHOSPHATASE LIKE PROTEIN"/>
    <property type="match status" value="1"/>
</dbReference>
<reference evidence="3 4" key="1">
    <citation type="submission" date="2020-03" db="EMBL/GenBank/DDBJ databases">
        <title>Genomic Encyclopedia of Type Strains, Phase IV (KMG-IV): sequencing the most valuable type-strain genomes for metagenomic binning, comparative biology and taxonomic classification.</title>
        <authorList>
            <person name="Goeker M."/>
        </authorList>
    </citation>
    <scope>NUCLEOTIDE SEQUENCE [LARGE SCALE GENOMIC DNA]</scope>
    <source>
        <strain evidence="3 4">DSM 4736</strain>
    </source>
</reference>
<keyword evidence="1" id="KW-0472">Membrane</keyword>
<organism evidence="3 4">
    <name type="scientific">Brevundimonas alba</name>
    <dbReference type="NCBI Taxonomy" id="74314"/>
    <lineage>
        <taxon>Bacteria</taxon>
        <taxon>Pseudomonadati</taxon>
        <taxon>Pseudomonadota</taxon>
        <taxon>Alphaproteobacteria</taxon>
        <taxon>Caulobacterales</taxon>
        <taxon>Caulobacteraceae</taxon>
        <taxon>Brevundimonas</taxon>
    </lineage>
</organism>
<proteinExistence type="predicted"/>
<dbReference type="EMBL" id="JAATJM010000001">
    <property type="protein sequence ID" value="NJC40603.1"/>
    <property type="molecule type" value="Genomic_DNA"/>
</dbReference>
<feature type="transmembrane region" description="Helical" evidence="1">
    <location>
        <begin position="170"/>
        <end position="188"/>
    </location>
</feature>
<feature type="domain" description="VTT" evidence="2">
    <location>
        <begin position="53"/>
        <end position="152"/>
    </location>
</feature>
<dbReference type="GO" id="GO:0005886">
    <property type="term" value="C:plasma membrane"/>
    <property type="evidence" value="ECO:0007669"/>
    <property type="project" value="TreeGrafter"/>
</dbReference>
<protein>
    <submittedName>
        <fullName evidence="3">Membrane protein YqaA with SNARE-associated domain</fullName>
    </submittedName>
</protein>
<feature type="transmembrane region" description="Helical" evidence="1">
    <location>
        <begin position="124"/>
        <end position="150"/>
    </location>
</feature>
<evidence type="ECO:0000313" key="4">
    <source>
        <dbReference type="Proteomes" id="UP000587415"/>
    </source>
</evidence>
<dbReference type="Proteomes" id="UP000587415">
    <property type="component" value="Unassembled WGS sequence"/>
</dbReference>
<accession>A0A7X5YIW8</accession>
<evidence type="ECO:0000256" key="1">
    <source>
        <dbReference type="SAM" id="Phobius"/>
    </source>
</evidence>
<evidence type="ECO:0000313" key="3">
    <source>
        <dbReference type="EMBL" id="NJC40603.1"/>
    </source>
</evidence>
<comment type="caution">
    <text evidence="3">The sequence shown here is derived from an EMBL/GenBank/DDBJ whole genome shotgun (WGS) entry which is preliminary data.</text>
</comment>
<dbReference type="InterPro" id="IPR032816">
    <property type="entry name" value="VTT_dom"/>
</dbReference>
<dbReference type="PANTHER" id="PTHR42709:SF11">
    <property type="entry name" value="DEDA FAMILY PROTEIN"/>
    <property type="match status" value="1"/>
</dbReference>